<dbReference type="Proteomes" id="UP000515854">
    <property type="component" value="Genome"/>
</dbReference>
<gene>
    <name evidence="2" type="primary">24</name>
    <name evidence="2" type="ORF">SEA_MRMIYAGI_24</name>
</gene>
<evidence type="ECO:0000313" key="2">
    <source>
        <dbReference type="EMBL" id="QNJ59239.1"/>
    </source>
</evidence>
<dbReference type="Pfam" id="PF21722">
    <property type="entry name" value="Gly_rich_2"/>
    <property type="match status" value="1"/>
</dbReference>
<dbReference type="InterPro" id="IPR049304">
    <property type="entry name" value="Gly_rich_dom"/>
</dbReference>
<protein>
    <submittedName>
        <fullName evidence="2">Minor tail protein</fullName>
    </submittedName>
</protein>
<reference evidence="2 3" key="1">
    <citation type="submission" date="2020-07" db="EMBL/GenBank/DDBJ databases">
        <authorList>
            <person name="Baliraine F.N."/>
            <person name="Frederick G.D."/>
            <person name="Mills R.B."/>
            <person name="Woodruff J.W."/>
            <person name="Richardson W.J."/>
            <person name="Garlena R.A."/>
            <person name="Russell D.A."/>
            <person name="Pope W.H."/>
            <person name="Jacobs-Sera D."/>
            <person name="Hatfull G.F."/>
        </authorList>
    </citation>
    <scope>NUCLEOTIDE SEQUENCE [LARGE SCALE GENOMIC DNA]</scope>
</reference>
<feature type="domain" description="Glycine-rich" evidence="1">
    <location>
        <begin position="945"/>
        <end position="1102"/>
    </location>
</feature>
<accession>A0A7G8LPR7</accession>
<sequence length="1163" mass="124279">MTGFFSQAGFGGPPGGGSVESKALRQIDSRTKSFANKDFVKNIAWLNQSVDTLSAYTQKLQKGVDAANQNALEQILSFAADLFVLFGGGEPTGIDLGDLKYVIQGIGALLGINPDTPFPLNLFDAAWNLFGTYVVPLEQFTDVVFDAITAWAEDFGLSPELIESIQDLKDAIEALGTTFSDFFNSLHDLLSIFGTNFPVLGEFWDALVDLLTGVDISGLKPVISMLADLGIPFIQALTAIVNAGNAFLTPFSKISGSQIATLGDNVVPPASNNTTIWTVGIDTTNTWAYDSTQEAFTTLGTGTSKQVDTQGISPCNPGAEFVTAAKIRWSGIPSSANGFGYQIIWYLNQTEVSRTSVNIPSGHGSSSAGTSFVQMANNSITVPQNVNGFKVAGYVNGTITSGQVWIKDISVRIAGKISKGIIDGIEDFLTGLSPINARNLFGLLPANIFSAIPISALGDHQPNLWPLGMFPNANVIDGKGIWTFDDTIKRTEDGTGSVRVVADGTPKALRGIETPVMPKQTIRPSVFVRWDEYLGSGAPIQLHLALYKQTSVDENLTPVYTFQGYHVVDSFSPGSSSGGWAELSGEYTIPDTDVDMVRGRLYIGPQALGGTIHFDDASARQIRKMLQEWVEGLPEVIQDTFARWQLTVDTIVNAIRNTNIFGYELEDIATALRNIPALNILGLLGPETIEETIQELVNAAVGGLVGLPGVGASLADLFNMLQQISSWATQGRWSWELWGRRDNTPIDSGLIPSSTSNFKINYINTTLACTQANSLIAAIRVEQSAPLGVVSWLGYGSAGITAFYVNIWRINKITAARERVHHSADVKSILHPGSTDADIGWNFYFLPEPLERNAEDELFFELVPVGGTHYVRGVDTEDTIPDHPYALTKGLAATRNNTTNPDNPPASISLASWTTSSKIPWIETAIDVVSGNNNYDPVILEFEDTVTIPIPSWVNYVDVVPCSEGGDGADGATLNFNGRPGTPAKIVATTYIRETHFTGDATLTFNKESGVASFVVGAHSISSPKGTNGSGQVFGGSTTGRGAGPFSYKGQVYLHESGDQKVSGRAGTNPGGGGAGGNGLLIPQSGGNGGKAKGWAKFRQSPVEDEGDIFDTIPPSAPDIEVVEVSFSSITVELDSPEADVAGYDIFVDGIQVNDQLIPEEDE</sequence>
<evidence type="ECO:0000313" key="3">
    <source>
        <dbReference type="Proteomes" id="UP000515854"/>
    </source>
</evidence>
<proteinExistence type="predicted"/>
<name>A0A7G8LPR7_9CAUD</name>
<dbReference type="Gene3D" id="2.60.120.260">
    <property type="entry name" value="Galactose-binding domain-like"/>
    <property type="match status" value="1"/>
</dbReference>
<evidence type="ECO:0000259" key="1">
    <source>
        <dbReference type="Pfam" id="PF21722"/>
    </source>
</evidence>
<organism evidence="2 3">
    <name type="scientific">Mycobacterium phage MrMiyagi</name>
    <dbReference type="NCBI Taxonomy" id="2762395"/>
    <lineage>
        <taxon>Viruses</taxon>
        <taxon>Duplodnaviria</taxon>
        <taxon>Heunggongvirae</taxon>
        <taxon>Uroviricota</taxon>
        <taxon>Caudoviricetes</taxon>
        <taxon>Fowlmouthvirus</taxon>
        <taxon>Fowlmouthvirus fowlmouth</taxon>
    </lineage>
</organism>
<dbReference type="EMBL" id="MT776806">
    <property type="protein sequence ID" value="QNJ59239.1"/>
    <property type="molecule type" value="Genomic_DNA"/>
</dbReference>